<evidence type="ECO:0000313" key="1">
    <source>
        <dbReference type="EMBL" id="DAF99903.1"/>
    </source>
</evidence>
<name>A0A8S5UZI6_9CAUD</name>
<proteinExistence type="predicted"/>
<protein>
    <submittedName>
        <fullName evidence="1">Uncharacterized protein</fullName>
    </submittedName>
</protein>
<reference evidence="1" key="1">
    <citation type="journal article" date="2021" name="Proc. Natl. Acad. Sci. U.S.A.">
        <title>A Catalog of Tens of Thousands of Viruses from Human Metagenomes Reveals Hidden Associations with Chronic Diseases.</title>
        <authorList>
            <person name="Tisza M.J."/>
            <person name="Buck C.B."/>
        </authorList>
    </citation>
    <scope>NUCLEOTIDE SEQUENCE</scope>
    <source>
        <strain evidence="1">CtJT77</strain>
    </source>
</reference>
<accession>A0A8S5UZI6</accession>
<organism evidence="1">
    <name type="scientific">Siphoviridae sp. ctJT77</name>
    <dbReference type="NCBI Taxonomy" id="2825432"/>
    <lineage>
        <taxon>Viruses</taxon>
        <taxon>Duplodnaviria</taxon>
        <taxon>Heunggongvirae</taxon>
        <taxon>Uroviricota</taxon>
        <taxon>Caudoviricetes</taxon>
    </lineage>
</organism>
<dbReference type="EMBL" id="BK016174">
    <property type="protein sequence ID" value="DAF99903.1"/>
    <property type="molecule type" value="Genomic_DNA"/>
</dbReference>
<sequence length="115" mass="13670">MEEKKTFKEWFNEKQEWAKPKLVCAAEWCKDHKEAIIVFGPAIMGGIIEIAKISSKRHTVNEEKALKERYVYDRSAGHYFELKRQPKSSEWLQIEQRKMNGETLGWILNDMRLLK</sequence>